<comment type="caution">
    <text evidence="9">The sequence shown here is derived from an EMBL/GenBank/DDBJ whole genome shotgun (WGS) entry which is preliminary data.</text>
</comment>
<keyword evidence="3 7" id="KW-0812">Transmembrane</keyword>
<evidence type="ECO:0000313" key="10">
    <source>
        <dbReference type="Proteomes" id="UP001205105"/>
    </source>
</evidence>
<proteinExistence type="predicted"/>
<dbReference type="PANTHER" id="PTHR48017">
    <property type="entry name" value="OS05G0424000 PROTEIN-RELATED"/>
    <property type="match status" value="1"/>
</dbReference>
<evidence type="ECO:0000256" key="6">
    <source>
        <dbReference type="ARBA" id="ARBA00023136"/>
    </source>
</evidence>
<accession>A0AAD5GY06</accession>
<feature type="transmembrane region" description="Helical" evidence="7">
    <location>
        <begin position="136"/>
        <end position="158"/>
    </location>
</feature>
<dbReference type="EMBL" id="JADXDR010000181">
    <property type="protein sequence ID" value="KAI7836584.1"/>
    <property type="molecule type" value="Genomic_DNA"/>
</dbReference>
<dbReference type="GO" id="GO:0016020">
    <property type="term" value="C:membrane"/>
    <property type="evidence" value="ECO:0007669"/>
    <property type="project" value="UniProtKB-SubCell"/>
</dbReference>
<evidence type="ECO:0000256" key="2">
    <source>
        <dbReference type="ARBA" id="ARBA00022448"/>
    </source>
</evidence>
<keyword evidence="4" id="KW-0029">Amino-acid transport</keyword>
<feature type="transmembrane region" description="Helical" evidence="7">
    <location>
        <begin position="250"/>
        <end position="270"/>
    </location>
</feature>
<keyword evidence="5 7" id="KW-1133">Transmembrane helix</keyword>
<dbReference type="Pfam" id="PF01490">
    <property type="entry name" value="Aa_trans"/>
    <property type="match status" value="1"/>
</dbReference>
<keyword evidence="6 7" id="KW-0472">Membrane</keyword>
<feature type="domain" description="Amino acid transporter transmembrane" evidence="8">
    <location>
        <begin position="1"/>
        <end position="393"/>
    </location>
</feature>
<evidence type="ECO:0000256" key="1">
    <source>
        <dbReference type="ARBA" id="ARBA00004370"/>
    </source>
</evidence>
<feature type="transmembrane region" description="Helical" evidence="7">
    <location>
        <begin position="276"/>
        <end position="296"/>
    </location>
</feature>
<evidence type="ECO:0000256" key="5">
    <source>
        <dbReference type="ARBA" id="ARBA00022989"/>
    </source>
</evidence>
<dbReference type="AlphaFoldDB" id="A0AAD5GY06"/>
<feature type="transmembrane region" description="Helical" evidence="7">
    <location>
        <begin position="381"/>
        <end position="403"/>
    </location>
</feature>
<gene>
    <name evidence="9" type="ORF">COHA_009545</name>
</gene>
<keyword evidence="10" id="KW-1185">Reference proteome</keyword>
<evidence type="ECO:0000256" key="4">
    <source>
        <dbReference type="ARBA" id="ARBA00022970"/>
    </source>
</evidence>
<evidence type="ECO:0000256" key="7">
    <source>
        <dbReference type="SAM" id="Phobius"/>
    </source>
</evidence>
<name>A0AAD5GY06_9CHLO</name>
<feature type="transmembrane region" description="Helical" evidence="7">
    <location>
        <begin position="351"/>
        <end position="369"/>
    </location>
</feature>
<dbReference type="Proteomes" id="UP001205105">
    <property type="component" value="Unassembled WGS sequence"/>
</dbReference>
<feature type="transmembrane region" description="Helical" evidence="7">
    <location>
        <begin position="316"/>
        <end position="339"/>
    </location>
</feature>
<keyword evidence="2" id="KW-0813">Transport</keyword>
<organism evidence="9 10">
    <name type="scientific">Chlorella ohadii</name>
    <dbReference type="NCBI Taxonomy" id="2649997"/>
    <lineage>
        <taxon>Eukaryota</taxon>
        <taxon>Viridiplantae</taxon>
        <taxon>Chlorophyta</taxon>
        <taxon>core chlorophytes</taxon>
        <taxon>Trebouxiophyceae</taxon>
        <taxon>Chlorellales</taxon>
        <taxon>Chlorellaceae</taxon>
        <taxon>Chlorella clade</taxon>
        <taxon>Chlorella</taxon>
    </lineage>
</organism>
<evidence type="ECO:0000313" key="9">
    <source>
        <dbReference type="EMBL" id="KAI7836584.1"/>
    </source>
</evidence>
<feature type="transmembrane region" description="Helical" evidence="7">
    <location>
        <begin position="219"/>
        <end position="241"/>
    </location>
</feature>
<dbReference type="InterPro" id="IPR013057">
    <property type="entry name" value="AA_transpt_TM"/>
</dbReference>
<reference evidence="9" key="1">
    <citation type="submission" date="2020-11" db="EMBL/GenBank/DDBJ databases">
        <title>Chlorella ohadii genome sequencing and assembly.</title>
        <authorList>
            <person name="Murik O."/>
            <person name="Treves H."/>
            <person name="Kedem I."/>
            <person name="Shotland Y."/>
            <person name="Kaplan A."/>
        </authorList>
    </citation>
    <scope>NUCLEOTIDE SEQUENCE</scope>
    <source>
        <strain evidence="9">1</strain>
    </source>
</reference>
<sequence length="412" mass="43762">MFGAGILGLPYALASLGWVAGTLILAFITASSCYSAFLLADLHILKDGRRMRTLRGLAREVLGPWGGRTVLAFQFTEMLAAALVYTIAGGAALMGLVHGCYGAKGAECASYSYDTWPWAVTFGGAMIVPDFHSLTGISLVGAVAPVVYAATTLASLIAGGPVESVDHSMIRKPTAFGTAMNVCQGIGAMAFCYGGQTVQNEVSYSLRSPPSVLQSVRRALTVTFAVITMFYFGVAVAGFAFQGNQVAGNILLAIPYQVPAIIAQVCVLLQGNDGLVSSITVGAAYNVYCMGLYHALEEAVMKRGLLPRGVLSRPWLLRLAVRGVFVAFFTFLAAAVPFFNEISGLNGGLTMIPLCFVSPILMTQVYYGAHMPTWRRAVDWTLIGVFTGLAIVATFGSVFQIVMNADQYQLFA</sequence>
<dbReference type="GO" id="GO:0006865">
    <property type="term" value="P:amino acid transport"/>
    <property type="evidence" value="ECO:0007669"/>
    <property type="project" value="UniProtKB-KW"/>
</dbReference>
<evidence type="ECO:0000259" key="8">
    <source>
        <dbReference type="Pfam" id="PF01490"/>
    </source>
</evidence>
<protein>
    <recommendedName>
        <fullName evidence="8">Amino acid transporter transmembrane domain-containing protein</fullName>
    </recommendedName>
</protein>
<feature type="transmembrane region" description="Helical" evidence="7">
    <location>
        <begin position="78"/>
        <end position="97"/>
    </location>
</feature>
<comment type="subcellular location">
    <subcellularLocation>
        <location evidence="1">Membrane</location>
    </subcellularLocation>
</comment>
<evidence type="ECO:0000256" key="3">
    <source>
        <dbReference type="ARBA" id="ARBA00022692"/>
    </source>
</evidence>
<feature type="transmembrane region" description="Helical" evidence="7">
    <location>
        <begin position="179"/>
        <end position="199"/>
    </location>
</feature>